<dbReference type="EMBL" id="FNAO01000003">
    <property type="protein sequence ID" value="SDE05538.1"/>
    <property type="molecule type" value="Genomic_DNA"/>
</dbReference>
<evidence type="ECO:0000313" key="1">
    <source>
        <dbReference type="EMBL" id="SDE05538.1"/>
    </source>
</evidence>
<proteinExistence type="predicted"/>
<accession>A0A1G6ZS75</accession>
<dbReference type="RefSeq" id="WP_262503237.1">
    <property type="nucleotide sequence ID" value="NZ_FNAO01000003.1"/>
</dbReference>
<keyword evidence="2" id="KW-1185">Reference proteome</keyword>
<gene>
    <name evidence="1" type="ORF">SAMN05421636_10377</name>
</gene>
<dbReference type="Proteomes" id="UP000199109">
    <property type="component" value="Unassembled WGS sequence"/>
</dbReference>
<protein>
    <submittedName>
        <fullName evidence="1">Uncharacterized protein</fullName>
    </submittedName>
</protein>
<reference evidence="1 2" key="1">
    <citation type="submission" date="2016-10" db="EMBL/GenBank/DDBJ databases">
        <authorList>
            <person name="de Groot N.N."/>
        </authorList>
    </citation>
    <scope>NUCLEOTIDE SEQUENCE [LARGE SCALE GENOMIC DNA]</scope>
    <source>
        <strain evidence="1 2">DSM 23421</strain>
    </source>
</reference>
<dbReference type="AlphaFoldDB" id="A0A1G6ZS75"/>
<sequence>MKTNKLKVKTKKVKKSFLENIHLFLKKYADNCRYSFDGMLKI</sequence>
<name>A0A1G6ZS75_9FLAO</name>
<evidence type="ECO:0000313" key="2">
    <source>
        <dbReference type="Proteomes" id="UP000199109"/>
    </source>
</evidence>
<organism evidence="1 2">
    <name type="scientific">Pricia antarctica</name>
    <dbReference type="NCBI Taxonomy" id="641691"/>
    <lineage>
        <taxon>Bacteria</taxon>
        <taxon>Pseudomonadati</taxon>
        <taxon>Bacteroidota</taxon>
        <taxon>Flavobacteriia</taxon>
        <taxon>Flavobacteriales</taxon>
        <taxon>Flavobacteriaceae</taxon>
        <taxon>Pricia</taxon>
    </lineage>
</organism>